<dbReference type="Pfam" id="PF20430">
    <property type="entry name" value="Eplus_motif"/>
    <property type="match status" value="1"/>
</dbReference>
<sequence length="618" mass="68947">MIERRVLECQVVSILHGCTNLNHVKQAHAHIYRNNLHQCSYVITKLLRVLTTIFPHVPLHSYPRLLFSQVHTPNPFLWTAIIRAYALRGPLSEALRLYASMRTQRIRPVSFTFSALFSACGAVGNTTLGAQLHAQILFLGGFTSDLYVNNTLIDMYVKCGFLNCARKVFDEMPERDVVSWTGLIVAYARSGDMESARDLFDGLPVKDMVAWTALVTGYAQNAMPKEALEFFRRLQNEGIDIDEVTLAGVISACAQLGASKYANWIRDIAESSGFGAASNVLVGSALIDMYSKCGNVEEAYNVFKEMKERNVFSYSSMIVGFAVHGHAHAAIKLFYEMLETEVKPNHVTFVGVLMACSHAGMVDQGQQLFATMEKWYGVAPTADHYACMADLLGRAGQLEKALQLVETMPMEPNGAVWGALLGASHIYRNSDVAEIASSHLFKLEPDNIGNYLLLSNTYASAGRWDDASRVRKLTREKKLKKYPGCSWVEAKNGMVHEFFAGDVKHPQINEIKKELDNLLERLEAVGYQPKLSSVPYDINDKEKRLLLMAHSEKLALAFGLLSTDAGSTIKIMKNLRICEDCHIVMCGASKVTGRKIVVRDNMRFHHFLNGTCSCSNFW</sequence>
<dbReference type="Pfam" id="PF01535">
    <property type="entry name" value="PPR"/>
    <property type="match status" value="4"/>
</dbReference>
<protein>
    <recommendedName>
        <fullName evidence="4">DYW domain-containing protein</fullName>
    </recommendedName>
</protein>
<dbReference type="Pfam" id="PF14432">
    <property type="entry name" value="DYW_deaminase"/>
    <property type="match status" value="1"/>
</dbReference>
<evidence type="ECO:0000313" key="5">
    <source>
        <dbReference type="EMBL" id="KAK7359226.1"/>
    </source>
</evidence>
<dbReference type="InterPro" id="IPR032867">
    <property type="entry name" value="DYW_dom"/>
</dbReference>
<comment type="caution">
    <text evidence="5">The sequence shown here is derived from an EMBL/GenBank/DDBJ whole genome shotgun (WGS) entry which is preliminary data.</text>
</comment>
<keyword evidence="2" id="KW-0677">Repeat</keyword>
<comment type="similarity">
    <text evidence="1">Belongs to the PPR family. PCMP-H subfamily.</text>
</comment>
<dbReference type="Pfam" id="PF13041">
    <property type="entry name" value="PPR_2"/>
    <property type="match status" value="1"/>
</dbReference>
<feature type="repeat" description="PPR" evidence="3">
    <location>
        <begin position="145"/>
        <end position="179"/>
    </location>
</feature>
<dbReference type="GO" id="GO:0003723">
    <property type="term" value="F:RNA binding"/>
    <property type="evidence" value="ECO:0007669"/>
    <property type="project" value="InterPro"/>
</dbReference>
<dbReference type="EMBL" id="JAYMYQ010000001">
    <property type="protein sequence ID" value="KAK7359226.1"/>
    <property type="molecule type" value="Genomic_DNA"/>
</dbReference>
<dbReference type="GO" id="GO:0008270">
    <property type="term" value="F:zinc ion binding"/>
    <property type="evidence" value="ECO:0007669"/>
    <property type="project" value="InterPro"/>
</dbReference>
<reference evidence="5 6" key="1">
    <citation type="submission" date="2024-01" db="EMBL/GenBank/DDBJ databases">
        <title>The genomes of 5 underutilized Papilionoideae crops provide insights into root nodulation and disease resistanc.</title>
        <authorList>
            <person name="Jiang F."/>
        </authorList>
    </citation>
    <scope>NUCLEOTIDE SEQUENCE [LARGE SCALE GENOMIC DNA]</scope>
    <source>
        <strain evidence="5">LVBAO_FW01</strain>
        <tissue evidence="5">Leaves</tissue>
    </source>
</reference>
<dbReference type="InterPro" id="IPR046848">
    <property type="entry name" value="E_motif"/>
</dbReference>
<feature type="repeat" description="PPR" evidence="3">
    <location>
        <begin position="310"/>
        <end position="344"/>
    </location>
</feature>
<dbReference type="PROSITE" id="PS51375">
    <property type="entry name" value="PPR"/>
    <property type="match status" value="5"/>
</dbReference>
<feature type="repeat" description="PPR" evidence="3">
    <location>
        <begin position="207"/>
        <end position="241"/>
    </location>
</feature>
<feature type="repeat" description="PPR" evidence="3">
    <location>
        <begin position="279"/>
        <end position="309"/>
    </location>
</feature>
<dbReference type="NCBIfam" id="TIGR00756">
    <property type="entry name" value="PPR"/>
    <property type="match status" value="6"/>
</dbReference>
<dbReference type="Gene3D" id="1.25.40.10">
    <property type="entry name" value="Tetratricopeptide repeat domain"/>
    <property type="match status" value="3"/>
</dbReference>
<name>A0AAN9R520_CANGL</name>
<feature type="repeat" description="PPR" evidence="3">
    <location>
        <begin position="74"/>
        <end position="108"/>
    </location>
</feature>
<keyword evidence="6" id="KW-1185">Reference proteome</keyword>
<proteinExistence type="inferred from homology"/>
<evidence type="ECO:0000256" key="1">
    <source>
        <dbReference type="ARBA" id="ARBA00006643"/>
    </source>
</evidence>
<dbReference type="InterPro" id="IPR046849">
    <property type="entry name" value="E2_motif"/>
</dbReference>
<dbReference type="Pfam" id="PF20431">
    <property type="entry name" value="E_motif"/>
    <property type="match status" value="1"/>
</dbReference>
<dbReference type="FunFam" id="1.25.40.10:FF:000325">
    <property type="entry name" value="Pentatricopeptide repeat-containing protein At4g14820"/>
    <property type="match status" value="1"/>
</dbReference>
<dbReference type="PANTHER" id="PTHR47926">
    <property type="entry name" value="PENTATRICOPEPTIDE REPEAT-CONTAINING PROTEIN"/>
    <property type="match status" value="1"/>
</dbReference>
<dbReference type="Pfam" id="PF13812">
    <property type="entry name" value="PPR_3"/>
    <property type="match status" value="1"/>
</dbReference>
<gene>
    <name evidence="5" type="ORF">VNO77_01178</name>
</gene>
<dbReference type="GO" id="GO:0009451">
    <property type="term" value="P:RNA modification"/>
    <property type="evidence" value="ECO:0007669"/>
    <property type="project" value="InterPro"/>
</dbReference>
<dbReference type="AlphaFoldDB" id="A0AAN9R520"/>
<dbReference type="InterPro" id="IPR046960">
    <property type="entry name" value="PPR_At4g14850-like_plant"/>
</dbReference>
<accession>A0AAN9R520</accession>
<organism evidence="5 6">
    <name type="scientific">Canavalia gladiata</name>
    <name type="common">Sword bean</name>
    <name type="synonym">Dolichos gladiatus</name>
    <dbReference type="NCBI Taxonomy" id="3824"/>
    <lineage>
        <taxon>Eukaryota</taxon>
        <taxon>Viridiplantae</taxon>
        <taxon>Streptophyta</taxon>
        <taxon>Embryophyta</taxon>
        <taxon>Tracheophyta</taxon>
        <taxon>Spermatophyta</taxon>
        <taxon>Magnoliopsida</taxon>
        <taxon>eudicotyledons</taxon>
        <taxon>Gunneridae</taxon>
        <taxon>Pentapetalae</taxon>
        <taxon>rosids</taxon>
        <taxon>fabids</taxon>
        <taxon>Fabales</taxon>
        <taxon>Fabaceae</taxon>
        <taxon>Papilionoideae</taxon>
        <taxon>50 kb inversion clade</taxon>
        <taxon>NPAAA clade</taxon>
        <taxon>indigoferoid/millettioid clade</taxon>
        <taxon>Phaseoleae</taxon>
        <taxon>Canavalia</taxon>
    </lineage>
</organism>
<dbReference type="Proteomes" id="UP001367508">
    <property type="component" value="Unassembled WGS sequence"/>
</dbReference>
<dbReference type="PANTHER" id="PTHR47926:SF523">
    <property type="entry name" value="DYW DOMAIN-CONTAINING PROTEIN"/>
    <property type="match status" value="1"/>
</dbReference>
<dbReference type="InterPro" id="IPR011990">
    <property type="entry name" value="TPR-like_helical_dom_sf"/>
</dbReference>
<evidence type="ECO:0000256" key="3">
    <source>
        <dbReference type="PROSITE-ProRule" id="PRU00708"/>
    </source>
</evidence>
<feature type="domain" description="DYW" evidence="4">
    <location>
        <begin position="526"/>
        <end position="618"/>
    </location>
</feature>
<evidence type="ECO:0000259" key="4">
    <source>
        <dbReference type="Pfam" id="PF14432"/>
    </source>
</evidence>
<dbReference type="FunFam" id="1.25.40.10:FF:001030">
    <property type="entry name" value="Pentatricopeptide repeat-containing protein At1g09190"/>
    <property type="match status" value="1"/>
</dbReference>
<dbReference type="FunFam" id="1.25.40.10:FF:001027">
    <property type="entry name" value="Pentatricopeptide repeat-containing protein At5g44230"/>
    <property type="match status" value="1"/>
</dbReference>
<dbReference type="InterPro" id="IPR002885">
    <property type="entry name" value="PPR_rpt"/>
</dbReference>
<evidence type="ECO:0000256" key="2">
    <source>
        <dbReference type="ARBA" id="ARBA00022737"/>
    </source>
</evidence>
<evidence type="ECO:0000313" key="6">
    <source>
        <dbReference type="Proteomes" id="UP001367508"/>
    </source>
</evidence>